<accession>A0A1D9DY09</accession>
<evidence type="ECO:0000256" key="2">
    <source>
        <dbReference type="ARBA" id="ARBA00023008"/>
    </source>
</evidence>
<keyword evidence="2" id="KW-0186">Copper</keyword>
<keyword evidence="3" id="KW-0812">Transmembrane</keyword>
<keyword evidence="7" id="KW-1185">Reference proteome</keyword>
<dbReference type="GO" id="GO:0046688">
    <property type="term" value="P:response to copper ion"/>
    <property type="evidence" value="ECO:0007669"/>
    <property type="project" value="InterPro"/>
</dbReference>
<protein>
    <recommendedName>
        <fullName evidence="5">CopC domain-containing protein</fullName>
    </recommendedName>
</protein>
<feature type="chain" id="PRO_5039323617" description="CopC domain-containing protein" evidence="4">
    <location>
        <begin position="22"/>
        <end position="185"/>
    </location>
</feature>
<evidence type="ECO:0000313" key="7">
    <source>
        <dbReference type="Proteomes" id="UP000243784"/>
    </source>
</evidence>
<evidence type="ECO:0000256" key="3">
    <source>
        <dbReference type="SAM" id="Phobius"/>
    </source>
</evidence>
<dbReference type="STRING" id="535712.A4Z71_01415"/>
<feature type="signal peptide" evidence="4">
    <location>
        <begin position="1"/>
        <end position="21"/>
    </location>
</feature>
<dbReference type="Pfam" id="PF04234">
    <property type="entry name" value="CopC"/>
    <property type="match status" value="1"/>
</dbReference>
<dbReference type="GO" id="GO:0005507">
    <property type="term" value="F:copper ion binding"/>
    <property type="evidence" value="ECO:0007669"/>
    <property type="project" value="InterPro"/>
</dbReference>
<keyword evidence="1 4" id="KW-0732">Signal</keyword>
<evidence type="ECO:0000259" key="5">
    <source>
        <dbReference type="Pfam" id="PF04234"/>
    </source>
</evidence>
<dbReference type="AlphaFoldDB" id="A0A1D9DY09"/>
<evidence type="ECO:0000256" key="1">
    <source>
        <dbReference type="ARBA" id="ARBA00022729"/>
    </source>
</evidence>
<dbReference type="Gene3D" id="2.60.40.1220">
    <property type="match status" value="1"/>
</dbReference>
<dbReference type="EMBL" id="CP015208">
    <property type="protein sequence ID" value="AOY55693.1"/>
    <property type="molecule type" value="Genomic_DNA"/>
</dbReference>
<gene>
    <name evidence="6" type="ORF">A4Z71_01415</name>
</gene>
<proteinExistence type="predicted"/>
<reference evidence="6 7" key="1">
    <citation type="journal article" date="2016" name="Biochim. Biophys. Acta">
        <title>Photochemical characterization of actinorhodopsin and its functional existence in the natural host.</title>
        <authorList>
            <person name="Nakamura S."/>
            <person name="Kikukawa T."/>
            <person name="Tamogami J."/>
            <person name="Kamiya M."/>
            <person name="Aizawa T."/>
            <person name="Hahn M.W."/>
            <person name="Ihara K."/>
            <person name="Kamo N."/>
            <person name="Demura M."/>
        </authorList>
    </citation>
    <scope>NUCLEOTIDE SEQUENCE [LARGE SCALE GENOMIC DNA]</scope>
    <source>
        <strain evidence="6 7">MWH-Dar1</strain>
    </source>
</reference>
<organism evidence="6 7">
    <name type="scientific">Candidatus Rhodoluna planktonica</name>
    <dbReference type="NCBI Taxonomy" id="535712"/>
    <lineage>
        <taxon>Bacteria</taxon>
        <taxon>Bacillati</taxon>
        <taxon>Actinomycetota</taxon>
        <taxon>Actinomycetes</taxon>
        <taxon>Micrococcales</taxon>
        <taxon>Microbacteriaceae</taxon>
        <taxon>Luna cluster</taxon>
        <taxon>Luna-1 subcluster</taxon>
        <taxon>Rhodoluna</taxon>
    </lineage>
</organism>
<feature type="domain" description="CopC" evidence="5">
    <location>
        <begin position="25"/>
        <end position="122"/>
    </location>
</feature>
<sequence length="185" mass="19487">MKRFLSAIGICFALVFGSGLAATAHSDEVKTNPVAGSTVAGGLQNIRIEFAEPLLALGDGEGSEIIVKNSADELLTEVSCVSQETNSISLDAVFAESGDYKIVWRSVSEDGHPVSGNFEFTVDTSTINEGSVTPCETMMVIAPAPATDESEPDFGPILIAVAVWGALIVGLIITIGMVQRRRKKN</sequence>
<name>A0A1D9DY09_9MICO</name>
<keyword evidence="3" id="KW-0472">Membrane</keyword>
<keyword evidence="3" id="KW-1133">Transmembrane helix</keyword>
<evidence type="ECO:0000256" key="4">
    <source>
        <dbReference type="SAM" id="SignalP"/>
    </source>
</evidence>
<dbReference type="RefSeq" id="WP_070954206.1">
    <property type="nucleotide sequence ID" value="NZ_CP015208.1"/>
</dbReference>
<dbReference type="InterPro" id="IPR014756">
    <property type="entry name" value="Ig_E-set"/>
</dbReference>
<dbReference type="SUPFAM" id="SSF81296">
    <property type="entry name" value="E set domains"/>
    <property type="match status" value="1"/>
</dbReference>
<dbReference type="Proteomes" id="UP000243784">
    <property type="component" value="Chromosome"/>
</dbReference>
<feature type="transmembrane region" description="Helical" evidence="3">
    <location>
        <begin position="157"/>
        <end position="178"/>
    </location>
</feature>
<dbReference type="KEGG" id="rpla:A4Z71_01415"/>
<dbReference type="InterPro" id="IPR007348">
    <property type="entry name" value="CopC_dom"/>
</dbReference>
<dbReference type="OrthoDB" id="5242236at2"/>
<evidence type="ECO:0000313" key="6">
    <source>
        <dbReference type="EMBL" id="AOY55693.1"/>
    </source>
</evidence>
<dbReference type="GO" id="GO:0042597">
    <property type="term" value="C:periplasmic space"/>
    <property type="evidence" value="ECO:0007669"/>
    <property type="project" value="InterPro"/>
</dbReference>
<dbReference type="InterPro" id="IPR014755">
    <property type="entry name" value="Cu-Rt/internalin_Ig-like"/>
</dbReference>